<dbReference type="InterPro" id="IPR036179">
    <property type="entry name" value="Ig-like_dom_sf"/>
</dbReference>
<evidence type="ECO:0000256" key="2">
    <source>
        <dbReference type="ARBA" id="ARBA00022475"/>
    </source>
</evidence>
<keyword evidence="3" id="KW-0812">Transmembrane</keyword>
<feature type="domain" description="Ig-like" evidence="11">
    <location>
        <begin position="20"/>
        <end position="122"/>
    </location>
</feature>
<keyword evidence="8" id="KW-0675">Receptor</keyword>
<dbReference type="EMBL" id="WNTK01002704">
    <property type="protein sequence ID" value="KAG9465758.1"/>
    <property type="molecule type" value="Genomic_DNA"/>
</dbReference>
<keyword evidence="6" id="KW-0472">Membrane</keyword>
<dbReference type="SMART" id="SM00409">
    <property type="entry name" value="IG"/>
    <property type="match status" value="1"/>
</dbReference>
<comment type="caution">
    <text evidence="12">The sequence shown here is derived from an EMBL/GenBank/DDBJ whole genome shotgun (WGS) entry which is preliminary data.</text>
</comment>
<evidence type="ECO:0000313" key="12">
    <source>
        <dbReference type="EMBL" id="KAG9465758.1"/>
    </source>
</evidence>
<dbReference type="GO" id="GO:0031295">
    <property type="term" value="P:T cell costimulation"/>
    <property type="evidence" value="ECO:0007669"/>
    <property type="project" value="TreeGrafter"/>
</dbReference>
<dbReference type="Gene3D" id="2.60.40.10">
    <property type="entry name" value="Immunoglobulins"/>
    <property type="match status" value="2"/>
</dbReference>
<evidence type="ECO:0000256" key="6">
    <source>
        <dbReference type="ARBA" id="ARBA00023136"/>
    </source>
</evidence>
<dbReference type="PANTHER" id="PTHR25466">
    <property type="entry name" value="T-LYMPHOCYTE ACTIVATION ANTIGEN"/>
    <property type="match status" value="1"/>
</dbReference>
<keyword evidence="2" id="KW-1003">Cell membrane</keyword>
<dbReference type="InterPro" id="IPR013106">
    <property type="entry name" value="Ig_V-set"/>
</dbReference>
<feature type="non-terminal residue" evidence="12">
    <location>
        <position position="1"/>
    </location>
</feature>
<proteinExistence type="predicted"/>
<evidence type="ECO:0000256" key="8">
    <source>
        <dbReference type="ARBA" id="ARBA00023170"/>
    </source>
</evidence>
<evidence type="ECO:0000256" key="1">
    <source>
        <dbReference type="ARBA" id="ARBA00004251"/>
    </source>
</evidence>
<dbReference type="InterPro" id="IPR003599">
    <property type="entry name" value="Ig_sub"/>
</dbReference>
<dbReference type="PANTHER" id="PTHR25466:SF1">
    <property type="entry name" value="PROGRAMMED CELL DEATH 1 LIGAND 2"/>
    <property type="match status" value="1"/>
</dbReference>
<dbReference type="GO" id="GO:0007166">
    <property type="term" value="P:cell surface receptor signaling pathway"/>
    <property type="evidence" value="ECO:0007669"/>
    <property type="project" value="TreeGrafter"/>
</dbReference>
<gene>
    <name evidence="12" type="ORF">GDO78_017764</name>
</gene>
<dbReference type="GO" id="GO:0071222">
    <property type="term" value="P:cellular response to lipopolysaccharide"/>
    <property type="evidence" value="ECO:0007669"/>
    <property type="project" value="TreeGrafter"/>
</dbReference>
<dbReference type="SUPFAM" id="SSF48726">
    <property type="entry name" value="Immunoglobulin"/>
    <property type="match status" value="2"/>
</dbReference>
<dbReference type="InterPro" id="IPR007110">
    <property type="entry name" value="Ig-like_dom"/>
</dbReference>
<dbReference type="Pfam" id="PF07686">
    <property type="entry name" value="V-set"/>
    <property type="match status" value="1"/>
</dbReference>
<dbReference type="GO" id="GO:0042130">
    <property type="term" value="P:negative regulation of T cell proliferation"/>
    <property type="evidence" value="ECO:0007669"/>
    <property type="project" value="TreeGrafter"/>
</dbReference>
<protein>
    <recommendedName>
        <fullName evidence="11">Ig-like domain-containing protein</fullName>
    </recommendedName>
</protein>
<feature type="domain" description="Ig-like" evidence="11">
    <location>
        <begin position="125"/>
        <end position="211"/>
    </location>
</feature>
<evidence type="ECO:0000256" key="5">
    <source>
        <dbReference type="ARBA" id="ARBA00022989"/>
    </source>
</evidence>
<dbReference type="InterPro" id="IPR053896">
    <property type="entry name" value="BTN3A2-like_Ig-C"/>
</dbReference>
<evidence type="ECO:0000313" key="13">
    <source>
        <dbReference type="Proteomes" id="UP000770717"/>
    </source>
</evidence>
<keyword evidence="9" id="KW-0325">Glycoprotein</keyword>
<dbReference type="InterPro" id="IPR051713">
    <property type="entry name" value="T-cell_Activation_Regulation"/>
</dbReference>
<evidence type="ECO:0000256" key="7">
    <source>
        <dbReference type="ARBA" id="ARBA00023157"/>
    </source>
</evidence>
<name>A0A8J6EB60_ELECQ</name>
<keyword evidence="5" id="KW-1133">Transmembrane helix</keyword>
<evidence type="ECO:0000256" key="3">
    <source>
        <dbReference type="ARBA" id="ARBA00022692"/>
    </source>
</evidence>
<keyword evidence="4" id="KW-0732">Signal</keyword>
<evidence type="ECO:0000259" key="11">
    <source>
        <dbReference type="PROSITE" id="PS50835"/>
    </source>
</evidence>
<keyword evidence="13" id="KW-1185">Reference proteome</keyword>
<dbReference type="InterPro" id="IPR013783">
    <property type="entry name" value="Ig-like_fold"/>
</dbReference>
<dbReference type="PROSITE" id="PS50835">
    <property type="entry name" value="IG_LIKE"/>
    <property type="match status" value="2"/>
</dbReference>
<accession>A0A8J6EB60</accession>
<evidence type="ECO:0000256" key="10">
    <source>
        <dbReference type="ARBA" id="ARBA00023319"/>
    </source>
</evidence>
<organism evidence="12 13">
    <name type="scientific">Eleutherodactylus coqui</name>
    <name type="common">Puerto Rican coqui</name>
    <dbReference type="NCBI Taxonomy" id="57060"/>
    <lineage>
        <taxon>Eukaryota</taxon>
        <taxon>Metazoa</taxon>
        <taxon>Chordata</taxon>
        <taxon>Craniata</taxon>
        <taxon>Vertebrata</taxon>
        <taxon>Euteleostomi</taxon>
        <taxon>Amphibia</taxon>
        <taxon>Batrachia</taxon>
        <taxon>Anura</taxon>
        <taxon>Neobatrachia</taxon>
        <taxon>Hyloidea</taxon>
        <taxon>Eleutherodactylidae</taxon>
        <taxon>Eleutherodactylinae</taxon>
        <taxon>Eleutherodactylus</taxon>
        <taxon>Eleutherodactylus</taxon>
    </lineage>
</organism>
<feature type="non-terminal residue" evidence="12">
    <location>
        <position position="211"/>
    </location>
</feature>
<dbReference type="GO" id="GO:0009897">
    <property type="term" value="C:external side of plasma membrane"/>
    <property type="evidence" value="ECO:0007669"/>
    <property type="project" value="TreeGrafter"/>
</dbReference>
<dbReference type="OrthoDB" id="8680608at2759"/>
<dbReference type="Pfam" id="PF22705">
    <property type="entry name" value="C2-set_3"/>
    <property type="match status" value="1"/>
</dbReference>
<dbReference type="GO" id="GO:0042102">
    <property type="term" value="P:positive regulation of T cell proliferation"/>
    <property type="evidence" value="ECO:0007669"/>
    <property type="project" value="TreeGrafter"/>
</dbReference>
<evidence type="ECO:0000256" key="4">
    <source>
        <dbReference type="ARBA" id="ARBA00022729"/>
    </source>
</evidence>
<keyword evidence="10" id="KW-0393">Immunoglobulin domain</keyword>
<dbReference type="AlphaFoldDB" id="A0A8J6EB60"/>
<comment type="subcellular location">
    <subcellularLocation>
        <location evidence="1">Cell membrane</location>
        <topology evidence="1">Single-pass type I membrane protein</topology>
    </subcellularLocation>
</comment>
<evidence type="ECO:0000256" key="9">
    <source>
        <dbReference type="ARBA" id="ARBA00023180"/>
    </source>
</evidence>
<reference evidence="12" key="1">
    <citation type="thesis" date="2020" institute="ProQuest LLC" country="789 East Eisenhower Parkway, Ann Arbor, MI, USA">
        <title>Comparative Genomics and Chromosome Evolution.</title>
        <authorList>
            <person name="Mudd A.B."/>
        </authorList>
    </citation>
    <scope>NUCLEOTIDE SEQUENCE</scope>
    <source>
        <strain evidence="12">HN-11 Male</strain>
        <tissue evidence="12">Kidney and liver</tissue>
    </source>
</reference>
<dbReference type="Proteomes" id="UP000770717">
    <property type="component" value="Unassembled WGS sequence"/>
</dbReference>
<dbReference type="GO" id="GO:0006955">
    <property type="term" value="P:immune response"/>
    <property type="evidence" value="ECO:0007669"/>
    <property type="project" value="TreeGrafter"/>
</dbReference>
<sequence>TALALFIVTAPQLTYTARYGDTVHMICNFPVPKEDEINKLKVSWTHVQTKDQEARQVIMFNNGIEDVLSQENMYKGRARLVSQELKNGMAILQIEEVKLTDAGTYVCVLQLEGSDYQEMTLNVQASYSKIATSSHVTEDNEISLTCESLGFPKAEVYWKTNGVNVSSPVNTSHSRTSDGLYRTTSTIKAVDMNQYYNCVFWNEALNEETEA</sequence>
<keyword evidence="7" id="KW-1015">Disulfide bond</keyword>